<gene>
    <name evidence="1" type="ORF">Vadar_008481</name>
</gene>
<keyword evidence="2" id="KW-1185">Reference proteome</keyword>
<evidence type="ECO:0000313" key="1">
    <source>
        <dbReference type="EMBL" id="KAH7848819.1"/>
    </source>
</evidence>
<dbReference type="EMBL" id="CM037157">
    <property type="protein sequence ID" value="KAH7848819.1"/>
    <property type="molecule type" value="Genomic_DNA"/>
</dbReference>
<dbReference type="Proteomes" id="UP000828048">
    <property type="component" value="Chromosome 7"/>
</dbReference>
<sequence>MWHSSRLGSKRAVGGVTTKLIPRNSVIPTKKSQVFTTYQDQQTTVSNEEITITNKGRFSQHEIDQMVREAEEFSEEDKKVKERIDAHNGMETYACHMKNHINGKIGGSLV</sequence>
<reference evidence="1 2" key="1">
    <citation type="journal article" date="2021" name="Hortic Res">
        <title>High-quality reference genome and annotation aids understanding of berry development for evergreen blueberry (Vaccinium darrowii).</title>
        <authorList>
            <person name="Yu J."/>
            <person name="Hulse-Kemp A.M."/>
            <person name="Babiker E."/>
            <person name="Staton M."/>
        </authorList>
    </citation>
    <scope>NUCLEOTIDE SEQUENCE [LARGE SCALE GENOMIC DNA]</scope>
    <source>
        <strain evidence="2">cv. NJ 8807/NJ 8810</strain>
        <tissue evidence="1">Young leaf</tissue>
    </source>
</reference>
<accession>A0ACB7Y6Y4</accession>
<proteinExistence type="predicted"/>
<comment type="caution">
    <text evidence="1">The sequence shown here is derived from an EMBL/GenBank/DDBJ whole genome shotgun (WGS) entry which is preliminary data.</text>
</comment>
<evidence type="ECO:0000313" key="2">
    <source>
        <dbReference type="Proteomes" id="UP000828048"/>
    </source>
</evidence>
<protein>
    <submittedName>
        <fullName evidence="1">Uncharacterized protein</fullName>
    </submittedName>
</protein>
<name>A0ACB7Y6Y4_9ERIC</name>
<organism evidence="1 2">
    <name type="scientific">Vaccinium darrowii</name>
    <dbReference type="NCBI Taxonomy" id="229202"/>
    <lineage>
        <taxon>Eukaryota</taxon>
        <taxon>Viridiplantae</taxon>
        <taxon>Streptophyta</taxon>
        <taxon>Embryophyta</taxon>
        <taxon>Tracheophyta</taxon>
        <taxon>Spermatophyta</taxon>
        <taxon>Magnoliopsida</taxon>
        <taxon>eudicotyledons</taxon>
        <taxon>Gunneridae</taxon>
        <taxon>Pentapetalae</taxon>
        <taxon>asterids</taxon>
        <taxon>Ericales</taxon>
        <taxon>Ericaceae</taxon>
        <taxon>Vaccinioideae</taxon>
        <taxon>Vaccinieae</taxon>
        <taxon>Vaccinium</taxon>
    </lineage>
</organism>